<protein>
    <submittedName>
        <fullName evidence="3">Dolichyldiphosphatase</fullName>
    </submittedName>
</protein>
<keyword evidence="1" id="KW-0472">Membrane</keyword>
<evidence type="ECO:0000313" key="2">
    <source>
        <dbReference type="EMBL" id="EPY26160.1"/>
    </source>
</evidence>
<evidence type="ECO:0000313" key="3">
    <source>
        <dbReference type="EMBL" id="EPY35580.1"/>
    </source>
</evidence>
<dbReference type="Gene3D" id="1.20.144.10">
    <property type="entry name" value="Phosphatidic acid phosphatase type 2/haloperoxidase"/>
    <property type="match status" value="1"/>
</dbReference>
<evidence type="ECO:0000313" key="4">
    <source>
        <dbReference type="Proteomes" id="UP000015354"/>
    </source>
</evidence>
<evidence type="ECO:0000256" key="1">
    <source>
        <dbReference type="SAM" id="Phobius"/>
    </source>
</evidence>
<keyword evidence="4" id="KW-1185">Reference proteome</keyword>
<comment type="caution">
    <text evidence="3">The sequence shown here is derived from an EMBL/GenBank/DDBJ whole genome shotgun (WGS) entry which is preliminary data.</text>
</comment>
<feature type="transmembrane region" description="Helical" evidence="1">
    <location>
        <begin position="12"/>
        <end position="35"/>
    </location>
</feature>
<accession>S9WI72</accession>
<sequence>MSLRSLVSRVNRGVDTSCSAAVSATVVGVNLFYLAQAPGTIAVPFFTACCCTTAAAAKVLKRVINQSRPAGARKLNPGMPSNHATALSFLTVLAAYGLLADGEPGGATLGPASVVGYSLYATALRVSCGHHTVPQVVVGYLFGAGSAMLCLAANYMGYDGERRGGRIDELSETVKCALLGACVITGVLAFHSILKGSPLVEKWRAGKAKAAVGPPRTAATAW</sequence>
<organism evidence="3 4">
    <name type="scientific">Strigomonas culicis</name>
    <dbReference type="NCBI Taxonomy" id="28005"/>
    <lineage>
        <taxon>Eukaryota</taxon>
        <taxon>Discoba</taxon>
        <taxon>Euglenozoa</taxon>
        <taxon>Kinetoplastea</taxon>
        <taxon>Metakinetoplastina</taxon>
        <taxon>Trypanosomatida</taxon>
        <taxon>Trypanosomatidae</taxon>
        <taxon>Strigomonadinae</taxon>
        <taxon>Strigomonas</taxon>
    </lineage>
</organism>
<reference evidence="3 4" key="1">
    <citation type="journal article" date="2013" name="PLoS ONE">
        <title>Predicting the Proteins of Angomonas deanei, Strigomonas culicis and Their Respective Endosymbionts Reveals New Aspects of the Trypanosomatidae Family.</title>
        <authorList>
            <person name="Motta M.C."/>
            <person name="Martins A.C."/>
            <person name="de Souza S.S."/>
            <person name="Catta-Preta C.M."/>
            <person name="Silva R."/>
            <person name="Klein C.C."/>
            <person name="de Almeida L.G."/>
            <person name="de Lima Cunha O."/>
            <person name="Ciapina L.P."/>
            <person name="Brocchi M."/>
            <person name="Colabardini A.C."/>
            <person name="de Araujo Lima B."/>
            <person name="Machado C.R."/>
            <person name="de Almeida Soares C.M."/>
            <person name="Probst C.M."/>
            <person name="de Menezes C.B."/>
            <person name="Thompson C.E."/>
            <person name="Bartholomeu D.C."/>
            <person name="Gradia D.F."/>
            <person name="Pavoni D.P."/>
            <person name="Grisard E.C."/>
            <person name="Fantinatti-Garboggini F."/>
            <person name="Marchini F.K."/>
            <person name="Rodrigues-Luiz G.F."/>
            <person name="Wagner G."/>
            <person name="Goldman G.H."/>
            <person name="Fietto J.L."/>
            <person name="Elias M.C."/>
            <person name="Goldman M.H."/>
            <person name="Sagot M.F."/>
            <person name="Pereira M."/>
            <person name="Stoco P.H."/>
            <person name="de Mendonca-Neto R.P."/>
            <person name="Teixeira S.M."/>
            <person name="Maciel T.E."/>
            <person name="de Oliveira Mendes T.A."/>
            <person name="Urmenyi T.P."/>
            <person name="de Souza W."/>
            <person name="Schenkman S."/>
            <person name="de Vasconcelos A.T."/>
        </authorList>
    </citation>
    <scope>NUCLEOTIDE SEQUENCE [LARGE SCALE GENOMIC DNA]</scope>
</reference>
<dbReference type="EMBL" id="ATMH01001094">
    <property type="protein sequence ID" value="EPY35580.1"/>
    <property type="molecule type" value="Genomic_DNA"/>
</dbReference>
<dbReference type="OrthoDB" id="302705at2759"/>
<feature type="transmembrane region" description="Helical" evidence="1">
    <location>
        <begin position="81"/>
        <end position="99"/>
    </location>
</feature>
<dbReference type="AlphaFoldDB" id="S9WI72"/>
<gene>
    <name evidence="3" type="ORF">STCU_01094</name>
    <name evidence="2" type="ORF">STCU_06291</name>
</gene>
<keyword evidence="1" id="KW-0812">Transmembrane</keyword>
<dbReference type="InterPro" id="IPR036938">
    <property type="entry name" value="PAP2/HPO_sf"/>
</dbReference>
<dbReference type="SUPFAM" id="SSF48317">
    <property type="entry name" value="Acid phosphatase/Vanadium-dependent haloperoxidase"/>
    <property type="match status" value="1"/>
</dbReference>
<keyword evidence="1" id="KW-1133">Transmembrane helix</keyword>
<feature type="transmembrane region" description="Helical" evidence="1">
    <location>
        <begin position="41"/>
        <end position="60"/>
    </location>
</feature>
<dbReference type="EMBL" id="ATMH01006291">
    <property type="protein sequence ID" value="EPY26160.1"/>
    <property type="molecule type" value="Genomic_DNA"/>
</dbReference>
<proteinExistence type="predicted"/>
<dbReference type="Proteomes" id="UP000015354">
    <property type="component" value="Unassembled WGS sequence"/>
</dbReference>
<reference evidence="3" key="2">
    <citation type="submission" date="2013-03" db="EMBL/GenBank/DDBJ databases">
        <authorList>
            <person name="Motta M.C.M."/>
            <person name="Martins A.C.A."/>
            <person name="Preta C.M.C.C."/>
            <person name="Silva R."/>
            <person name="de Souza S.S."/>
            <person name="Klein C.C."/>
            <person name="de Almeida L.G.P."/>
            <person name="Cunha O.L."/>
            <person name="Colabardini A.C."/>
            <person name="Lima B.A."/>
            <person name="Machado C.R."/>
            <person name="Soares C.M.A."/>
            <person name="de Menezes C.B.A."/>
            <person name="Bartolomeu D.C."/>
            <person name="Grisard E.C."/>
            <person name="Fantinatti-Garboggini F."/>
            <person name="Rodrigues-Luiz G.F."/>
            <person name="Wagner G."/>
            <person name="Goldman G.H."/>
            <person name="Fietto J.L.R."/>
            <person name="Ciapina L.P."/>
            <person name="Brocchi M."/>
            <person name="Elias M.C."/>
            <person name="Goldman M.H.S."/>
            <person name="Sagot M.-F."/>
            <person name="Pereira M."/>
            <person name="Stoco P.H."/>
            <person name="Teixeira S.M.R."/>
            <person name="de Mendonca-Neto R.P."/>
            <person name="Maciel T.E.F."/>
            <person name="Mendes T.A.O."/>
            <person name="Urmenyi T.P."/>
            <person name="Teixeira M.M.G."/>
            <person name="de Camargo E.F.P."/>
            <person name="de Sousa W."/>
            <person name="Schenkman S."/>
            <person name="de Vasconcelos A.T.R."/>
        </authorList>
    </citation>
    <scope>NUCLEOTIDE SEQUENCE</scope>
</reference>
<name>S9WI72_9TRYP</name>
<feature type="transmembrane region" description="Helical" evidence="1">
    <location>
        <begin position="136"/>
        <end position="157"/>
    </location>
</feature>